<sequence>MLNVEVFAVILSRAFISTVIIPLSDFVGSLYFTSCNIC</sequence>
<name>A0A381WXW2_9ZZZZ</name>
<feature type="transmembrane region" description="Helical" evidence="1">
    <location>
        <begin position="6"/>
        <end position="32"/>
    </location>
</feature>
<keyword evidence="1" id="KW-0812">Transmembrane</keyword>
<accession>A0A381WXW2</accession>
<keyword evidence="1" id="KW-0472">Membrane</keyword>
<dbReference type="EMBL" id="UINC01013198">
    <property type="protein sequence ID" value="SVA57192.1"/>
    <property type="molecule type" value="Genomic_DNA"/>
</dbReference>
<proteinExistence type="predicted"/>
<dbReference type="AlphaFoldDB" id="A0A381WXW2"/>
<gene>
    <name evidence="2" type="ORF">METZ01_LOCUS110046</name>
</gene>
<organism evidence="2">
    <name type="scientific">marine metagenome</name>
    <dbReference type="NCBI Taxonomy" id="408172"/>
    <lineage>
        <taxon>unclassified sequences</taxon>
        <taxon>metagenomes</taxon>
        <taxon>ecological metagenomes</taxon>
    </lineage>
</organism>
<evidence type="ECO:0000256" key="1">
    <source>
        <dbReference type="SAM" id="Phobius"/>
    </source>
</evidence>
<evidence type="ECO:0000313" key="2">
    <source>
        <dbReference type="EMBL" id="SVA57192.1"/>
    </source>
</evidence>
<protein>
    <submittedName>
        <fullName evidence="2">Uncharacterized protein</fullName>
    </submittedName>
</protein>
<reference evidence="2" key="1">
    <citation type="submission" date="2018-05" db="EMBL/GenBank/DDBJ databases">
        <authorList>
            <person name="Lanie J.A."/>
            <person name="Ng W.-L."/>
            <person name="Kazmierczak K.M."/>
            <person name="Andrzejewski T.M."/>
            <person name="Davidsen T.M."/>
            <person name="Wayne K.J."/>
            <person name="Tettelin H."/>
            <person name="Glass J.I."/>
            <person name="Rusch D."/>
            <person name="Podicherti R."/>
            <person name="Tsui H.-C.T."/>
            <person name="Winkler M.E."/>
        </authorList>
    </citation>
    <scope>NUCLEOTIDE SEQUENCE</scope>
</reference>
<keyword evidence="1" id="KW-1133">Transmembrane helix</keyword>